<gene>
    <name evidence="3" type="ORF">BLL40_04000</name>
</gene>
<dbReference type="STRING" id="1714354.BLL40_04000"/>
<reference evidence="3 4" key="1">
    <citation type="submission" date="2016-12" db="EMBL/GenBank/DDBJ databases">
        <title>Domibacillus sp. SAOS 44 whole genome sequencing.</title>
        <authorList>
            <person name="Verma A."/>
            <person name="Krishnamurthi S."/>
        </authorList>
    </citation>
    <scope>NUCLEOTIDE SEQUENCE [LARGE SCALE GENOMIC DNA]</scope>
    <source>
        <strain evidence="3 4">SAOS 44</strain>
    </source>
</reference>
<evidence type="ECO:0000313" key="3">
    <source>
        <dbReference type="EMBL" id="OKL37481.1"/>
    </source>
</evidence>
<dbReference type="PANTHER" id="PTHR35568:SF1">
    <property type="entry name" value="TRANSCRIPTIONAL REGULATOR DAUR"/>
    <property type="match status" value="1"/>
</dbReference>
<evidence type="ECO:0000313" key="4">
    <source>
        <dbReference type="Proteomes" id="UP000186524"/>
    </source>
</evidence>
<dbReference type="PANTHER" id="PTHR35568">
    <property type="entry name" value="TRANSCRIPTIONAL REGULATOR DAUR"/>
    <property type="match status" value="1"/>
</dbReference>
<dbReference type="RefSeq" id="WP_073710634.1">
    <property type="nucleotide sequence ID" value="NZ_MRWQ01000004.1"/>
</dbReference>
<dbReference type="Pfam" id="PF13309">
    <property type="entry name" value="HTH_22"/>
    <property type="match status" value="1"/>
</dbReference>
<accession>A0A1Q5P5Q3</accession>
<organism evidence="3 4">
    <name type="scientific">Domibacillus mangrovi</name>
    <dbReference type="NCBI Taxonomy" id="1714354"/>
    <lineage>
        <taxon>Bacteria</taxon>
        <taxon>Bacillati</taxon>
        <taxon>Bacillota</taxon>
        <taxon>Bacilli</taxon>
        <taxon>Bacillales</taxon>
        <taxon>Bacillaceae</taxon>
        <taxon>Domibacillus</taxon>
    </lineage>
</organism>
<dbReference type="OrthoDB" id="9796595at2"/>
<dbReference type="AlphaFoldDB" id="A0A1Q5P5Q3"/>
<dbReference type="InterPro" id="IPR039445">
    <property type="entry name" value="DauR-like_HTH"/>
</dbReference>
<protein>
    <submittedName>
        <fullName evidence="3">Transcriptional regulator</fullName>
    </submittedName>
</protein>
<dbReference type="Pfam" id="PF08348">
    <property type="entry name" value="PAS_6"/>
    <property type="match status" value="1"/>
</dbReference>
<comment type="caution">
    <text evidence="3">The sequence shown here is derived from an EMBL/GenBank/DDBJ whole genome shotgun (WGS) entry which is preliminary data.</text>
</comment>
<feature type="domain" description="Transcriptional regulator DauR-like HTH" evidence="2">
    <location>
        <begin position="154"/>
        <end position="213"/>
    </location>
</feature>
<dbReference type="InterPro" id="IPR039446">
    <property type="entry name" value="DauR-like"/>
</dbReference>
<sequence>MSLLNEENTKILHSYIPIADMIVATFGSNCEVVIHDVRNVQSSLIYIKGTVTGREIGAPTTEVILKELRRYGDDVKDMLGFTARTRDGKFLKTSTSFIRSHEGKVIGFLGINFDVTAFAMVNQIIGEFSVTHDLDQIDRTMNESYAKNIEEVFENLIENTLIDIHVPINKMSREDKIYFVNQLDEKGAFLIQGSVDRITEVLGVSKQTIYNYLEESRTET</sequence>
<evidence type="ECO:0000259" key="1">
    <source>
        <dbReference type="Pfam" id="PF08348"/>
    </source>
</evidence>
<name>A0A1Q5P5Q3_9BACI</name>
<proteinExistence type="predicted"/>
<dbReference type="InterPro" id="IPR013559">
    <property type="entry name" value="YheO"/>
</dbReference>
<keyword evidence="4" id="KW-1185">Reference proteome</keyword>
<feature type="domain" description="YheO-like" evidence="1">
    <location>
        <begin position="12"/>
        <end position="123"/>
    </location>
</feature>
<dbReference type="Proteomes" id="UP000186524">
    <property type="component" value="Unassembled WGS sequence"/>
</dbReference>
<dbReference type="EMBL" id="MRWQ01000004">
    <property type="protein sequence ID" value="OKL37481.1"/>
    <property type="molecule type" value="Genomic_DNA"/>
</dbReference>
<evidence type="ECO:0000259" key="2">
    <source>
        <dbReference type="Pfam" id="PF13309"/>
    </source>
</evidence>